<dbReference type="AlphaFoldDB" id="A0A6A5SM97"/>
<keyword evidence="1" id="KW-0560">Oxidoreductase</keyword>
<reference evidence="4" key="1">
    <citation type="journal article" date="2020" name="Stud. Mycol.">
        <title>101 Dothideomycetes genomes: a test case for predicting lifestyles and emergence of pathogens.</title>
        <authorList>
            <person name="Haridas S."/>
            <person name="Albert R."/>
            <person name="Binder M."/>
            <person name="Bloem J."/>
            <person name="Labutti K."/>
            <person name="Salamov A."/>
            <person name="Andreopoulos B."/>
            <person name="Baker S."/>
            <person name="Barry K."/>
            <person name="Bills G."/>
            <person name="Bluhm B."/>
            <person name="Cannon C."/>
            <person name="Castanera R."/>
            <person name="Culley D."/>
            <person name="Daum C."/>
            <person name="Ezra D."/>
            <person name="Gonzalez J."/>
            <person name="Henrissat B."/>
            <person name="Kuo A."/>
            <person name="Liang C."/>
            <person name="Lipzen A."/>
            <person name="Lutzoni F."/>
            <person name="Magnuson J."/>
            <person name="Mondo S."/>
            <person name="Nolan M."/>
            <person name="Ohm R."/>
            <person name="Pangilinan J."/>
            <person name="Park H.-J."/>
            <person name="Ramirez L."/>
            <person name="Alfaro M."/>
            <person name="Sun H."/>
            <person name="Tritt A."/>
            <person name="Yoshinaga Y."/>
            <person name="Zwiers L.-H."/>
            <person name="Turgeon B."/>
            <person name="Goodwin S."/>
            <person name="Spatafora J."/>
            <person name="Crous P."/>
            <person name="Grigoriev I."/>
        </authorList>
    </citation>
    <scope>NUCLEOTIDE SEQUENCE</scope>
    <source>
        <strain evidence="4">CBS 161.51</strain>
    </source>
</reference>
<feature type="domain" description="NAD-dependent epimerase/dehydratase" evidence="3">
    <location>
        <begin position="6"/>
        <end position="251"/>
    </location>
</feature>
<sequence length="351" mass="38161">MSGPNVLLTGASGSLGSNVLEKLIEANYTVDAVLRSLTRSKPFLAHKYAAAVASGQLTFTEIADMTAPGAFDAGLSNASYLLHVATPLGFDNFEETVFQPAEKLMSNILQSAKRSTTLKRVVITGSIVSTMRLPNDMMSNRVISSADYNDIPLAEATTDVGAAYQYSKVTAEKQAWAFMKREKPQWDLVFHLTPSITGRSIQQGWRSEKTGLGGMSSIYRSLFDREAVTMMVPHFLDVDDVAFMHVKSLDTAAVPGNKRYLASAGIIDSNDVARKIREEFPQLRNRVPEPAAGTGIPDALVTLDLAETDEVFGTAWKGGWETARATVLDILTTEKKYGVAQDKVEDILNSA</sequence>
<organism evidence="4 5">
    <name type="scientific">Clathrospora elynae</name>
    <dbReference type="NCBI Taxonomy" id="706981"/>
    <lineage>
        <taxon>Eukaryota</taxon>
        <taxon>Fungi</taxon>
        <taxon>Dikarya</taxon>
        <taxon>Ascomycota</taxon>
        <taxon>Pezizomycotina</taxon>
        <taxon>Dothideomycetes</taxon>
        <taxon>Pleosporomycetidae</taxon>
        <taxon>Pleosporales</taxon>
        <taxon>Diademaceae</taxon>
        <taxon>Clathrospora</taxon>
    </lineage>
</organism>
<evidence type="ECO:0000256" key="2">
    <source>
        <dbReference type="ARBA" id="ARBA00023445"/>
    </source>
</evidence>
<proteinExistence type="inferred from homology"/>
<name>A0A6A5SM97_9PLEO</name>
<dbReference type="Proteomes" id="UP000800038">
    <property type="component" value="Unassembled WGS sequence"/>
</dbReference>
<evidence type="ECO:0000313" key="5">
    <source>
        <dbReference type="Proteomes" id="UP000800038"/>
    </source>
</evidence>
<dbReference type="GO" id="GO:0016616">
    <property type="term" value="F:oxidoreductase activity, acting on the CH-OH group of donors, NAD or NADP as acceptor"/>
    <property type="evidence" value="ECO:0007669"/>
    <property type="project" value="TreeGrafter"/>
</dbReference>
<dbReference type="InterPro" id="IPR001509">
    <property type="entry name" value="Epimerase_deHydtase"/>
</dbReference>
<accession>A0A6A5SM97</accession>
<dbReference type="SUPFAM" id="SSF51735">
    <property type="entry name" value="NAD(P)-binding Rossmann-fold domains"/>
    <property type="match status" value="1"/>
</dbReference>
<dbReference type="EMBL" id="ML976043">
    <property type="protein sequence ID" value="KAF1941775.1"/>
    <property type="molecule type" value="Genomic_DNA"/>
</dbReference>
<dbReference type="OrthoDB" id="2735536at2759"/>
<dbReference type="Pfam" id="PF01370">
    <property type="entry name" value="Epimerase"/>
    <property type="match status" value="1"/>
</dbReference>
<dbReference type="InterPro" id="IPR036291">
    <property type="entry name" value="NAD(P)-bd_dom_sf"/>
</dbReference>
<dbReference type="InterPro" id="IPR050425">
    <property type="entry name" value="NAD(P)_dehydrat-like"/>
</dbReference>
<evidence type="ECO:0000313" key="4">
    <source>
        <dbReference type="EMBL" id="KAF1941775.1"/>
    </source>
</evidence>
<keyword evidence="5" id="KW-1185">Reference proteome</keyword>
<dbReference type="PANTHER" id="PTHR10366">
    <property type="entry name" value="NAD DEPENDENT EPIMERASE/DEHYDRATASE"/>
    <property type="match status" value="1"/>
</dbReference>
<dbReference type="Gene3D" id="3.40.50.720">
    <property type="entry name" value="NAD(P)-binding Rossmann-like Domain"/>
    <property type="match status" value="1"/>
</dbReference>
<gene>
    <name evidence="4" type="ORF">EJ02DRAFT_491198</name>
</gene>
<evidence type="ECO:0000259" key="3">
    <source>
        <dbReference type="Pfam" id="PF01370"/>
    </source>
</evidence>
<evidence type="ECO:0000256" key="1">
    <source>
        <dbReference type="ARBA" id="ARBA00023002"/>
    </source>
</evidence>
<comment type="similarity">
    <text evidence="2">Belongs to the NAD(P)-dependent epimerase/dehydratase family. Dihydroflavonol-4-reductase subfamily.</text>
</comment>
<protein>
    <submittedName>
        <fullName evidence="4">NAD(P)-binding protein</fullName>
    </submittedName>
</protein>
<dbReference type="PANTHER" id="PTHR10366:SF564">
    <property type="entry name" value="STEROL-4-ALPHA-CARBOXYLATE 3-DEHYDROGENASE, DECARBOXYLATING"/>
    <property type="match status" value="1"/>
</dbReference>